<dbReference type="SUPFAM" id="SSF52540">
    <property type="entry name" value="P-loop containing nucleoside triphosphate hydrolases"/>
    <property type="match status" value="4"/>
</dbReference>
<evidence type="ECO:0000256" key="4">
    <source>
        <dbReference type="ARBA" id="ARBA00022490"/>
    </source>
</evidence>
<keyword evidence="9" id="KW-0282">Flagellum</keyword>
<dbReference type="Gene3D" id="1.10.8.1220">
    <property type="match status" value="1"/>
</dbReference>
<feature type="domain" description="AAA+ ATPase" evidence="22">
    <location>
        <begin position="1985"/>
        <end position="2142"/>
    </location>
</feature>
<evidence type="ECO:0000256" key="20">
    <source>
        <dbReference type="SAM" id="Coils"/>
    </source>
</evidence>
<gene>
    <name evidence="24" type="primary">LOC115214188</name>
</gene>
<dbReference type="InterPro" id="IPR035706">
    <property type="entry name" value="AAA_9"/>
</dbReference>
<evidence type="ECO:0000256" key="10">
    <source>
        <dbReference type="ARBA" id="ARBA00023017"/>
    </source>
</evidence>
<dbReference type="Gene3D" id="1.20.920.30">
    <property type="match status" value="1"/>
</dbReference>
<dbReference type="FunFam" id="3.40.50.300:FF:000223">
    <property type="entry name" value="Dynein heavy chain 3, axonemal"/>
    <property type="match status" value="1"/>
</dbReference>
<feature type="region of interest" description="Disordered" evidence="21">
    <location>
        <begin position="106"/>
        <end position="127"/>
    </location>
</feature>
<feature type="coiled-coil region" evidence="20">
    <location>
        <begin position="709"/>
        <end position="771"/>
    </location>
</feature>
<dbReference type="FunFam" id="3.20.180.20:FF:000003">
    <property type="entry name" value="Dynein heavy chain 12, axonemal"/>
    <property type="match status" value="1"/>
</dbReference>
<accession>A0A7E6EYE8</accession>
<evidence type="ECO:0000256" key="5">
    <source>
        <dbReference type="ARBA" id="ARBA00022701"/>
    </source>
</evidence>
<dbReference type="Pfam" id="PF12780">
    <property type="entry name" value="AAA_8"/>
    <property type="match status" value="1"/>
</dbReference>
<evidence type="ECO:0000256" key="7">
    <source>
        <dbReference type="ARBA" id="ARBA00022741"/>
    </source>
</evidence>
<dbReference type="FunFam" id="1.10.8.1220:FF:000001">
    <property type="entry name" value="Dynein axonemal heavy chain 5"/>
    <property type="match status" value="1"/>
</dbReference>
<dbReference type="GO" id="GO:0003341">
    <property type="term" value="P:cilium movement"/>
    <property type="evidence" value="ECO:0007669"/>
    <property type="project" value="UniProtKB-ARBA"/>
</dbReference>
<evidence type="ECO:0000256" key="17">
    <source>
        <dbReference type="ARBA" id="ARBA00071816"/>
    </source>
</evidence>
<evidence type="ECO:0000259" key="22">
    <source>
        <dbReference type="SMART" id="SM00382"/>
    </source>
</evidence>
<dbReference type="FunFam" id="1.20.920.30:FF:000002">
    <property type="entry name" value="Dynein axonemal heavy chain 3"/>
    <property type="match status" value="1"/>
</dbReference>
<dbReference type="GO" id="GO:0005524">
    <property type="term" value="F:ATP binding"/>
    <property type="evidence" value="ECO:0007669"/>
    <property type="project" value="UniProtKB-KW"/>
</dbReference>
<evidence type="ECO:0000256" key="19">
    <source>
        <dbReference type="ARBA" id="ARBA00082102"/>
    </source>
</evidence>
<keyword evidence="13" id="KW-0505">Motor protein</keyword>
<dbReference type="PANTHER" id="PTHR22878:SF71">
    <property type="entry name" value="DYNEIN, AXONEMAL, HEAVY CHAIN 3"/>
    <property type="match status" value="1"/>
</dbReference>
<name>A0A7E6EYE8_9MOLL</name>
<dbReference type="InterPro" id="IPR042228">
    <property type="entry name" value="Dynein_linker_3"/>
</dbReference>
<evidence type="ECO:0000256" key="14">
    <source>
        <dbReference type="ARBA" id="ARBA00023212"/>
    </source>
</evidence>
<dbReference type="Gene3D" id="1.10.287.2620">
    <property type="match status" value="1"/>
</dbReference>
<keyword evidence="7" id="KW-0547">Nucleotide-binding</keyword>
<dbReference type="InterPro" id="IPR013602">
    <property type="entry name" value="Dynein_heavy_linker"/>
</dbReference>
<dbReference type="Pfam" id="PF03028">
    <property type="entry name" value="Dynein_heavy"/>
    <property type="match status" value="1"/>
</dbReference>
<dbReference type="RefSeq" id="XP_036360611.1">
    <property type="nucleotide sequence ID" value="XM_036504718.1"/>
</dbReference>
<dbReference type="Proteomes" id="UP000515154">
    <property type="component" value="Linkage group LG7"/>
</dbReference>
<comment type="similarity">
    <text evidence="3">Belongs to the dynein heavy chain family.</text>
</comment>
<keyword evidence="12" id="KW-0969">Cilium</keyword>
<dbReference type="Gene3D" id="1.10.8.710">
    <property type="match status" value="1"/>
</dbReference>
<dbReference type="InterPro" id="IPR042219">
    <property type="entry name" value="AAA_lid_11_sf"/>
</dbReference>
<dbReference type="Gene3D" id="1.20.1270.280">
    <property type="match status" value="1"/>
</dbReference>
<protein>
    <recommendedName>
        <fullName evidence="17">Dynein axonemal heavy chain 7</fullName>
    </recommendedName>
    <alternativeName>
        <fullName evidence="19">Axonemal beta dynein heavy chain 7</fullName>
    </alternativeName>
    <alternativeName>
        <fullName evidence="18">Ciliary dynein heavy chain 7</fullName>
    </alternativeName>
</protein>
<dbReference type="Gene3D" id="3.40.50.300">
    <property type="entry name" value="P-loop containing nucleotide triphosphate hydrolases"/>
    <property type="match status" value="5"/>
</dbReference>
<dbReference type="GO" id="GO:0005858">
    <property type="term" value="C:axonemal dynein complex"/>
    <property type="evidence" value="ECO:0007669"/>
    <property type="project" value="UniProtKB-ARBA"/>
</dbReference>
<evidence type="ECO:0000256" key="11">
    <source>
        <dbReference type="ARBA" id="ARBA00023054"/>
    </source>
</evidence>
<dbReference type="FunFam" id="1.10.287.2620:FF:000002">
    <property type="entry name" value="Dynein heavy chain 2, axonemal"/>
    <property type="match status" value="1"/>
</dbReference>
<dbReference type="Pfam" id="PF08393">
    <property type="entry name" value="DHC_N2"/>
    <property type="match status" value="1"/>
</dbReference>
<keyword evidence="8" id="KW-0067">ATP-binding</keyword>
<dbReference type="InterPro" id="IPR003593">
    <property type="entry name" value="AAA+_ATPase"/>
</dbReference>
<dbReference type="FunFam" id="3.40.50.300:FF:001328">
    <property type="entry name" value="Dynein heavy chain 6, axonemal"/>
    <property type="match status" value="1"/>
</dbReference>
<dbReference type="PANTHER" id="PTHR22878">
    <property type="entry name" value="DYNEIN HEAVY CHAIN 6, AXONEMAL-LIKE-RELATED"/>
    <property type="match status" value="1"/>
</dbReference>
<dbReference type="InterPro" id="IPR043157">
    <property type="entry name" value="Dynein_AAA1S"/>
</dbReference>
<dbReference type="InterPro" id="IPR041228">
    <property type="entry name" value="Dynein_C"/>
</dbReference>
<dbReference type="InterPro" id="IPR026983">
    <property type="entry name" value="DHC"/>
</dbReference>
<keyword evidence="15" id="KW-0966">Cell projection</keyword>
<evidence type="ECO:0000256" key="15">
    <source>
        <dbReference type="ARBA" id="ARBA00023273"/>
    </source>
</evidence>
<dbReference type="Pfam" id="PF12781">
    <property type="entry name" value="AAA_9"/>
    <property type="match status" value="1"/>
</dbReference>
<evidence type="ECO:0000256" key="9">
    <source>
        <dbReference type="ARBA" id="ARBA00022846"/>
    </source>
</evidence>
<proteinExistence type="inferred from homology"/>
<evidence type="ECO:0000256" key="2">
    <source>
        <dbReference type="ARBA" id="ARBA00004430"/>
    </source>
</evidence>
<dbReference type="InterPro" id="IPR035699">
    <property type="entry name" value="AAA_6"/>
</dbReference>
<evidence type="ECO:0000256" key="1">
    <source>
        <dbReference type="ARBA" id="ARBA00004230"/>
    </source>
</evidence>
<dbReference type="FunFam" id="3.40.50.300:FF:000044">
    <property type="entry name" value="Dynein heavy chain 5, axonemal"/>
    <property type="match status" value="1"/>
</dbReference>
<dbReference type="FunFam" id="3.40.50.300:FF:000362">
    <property type="entry name" value="Dynein, axonemal, heavy chain 6"/>
    <property type="match status" value="1"/>
</dbReference>
<dbReference type="FunFam" id="1.20.920.20:FF:000006">
    <property type="entry name" value="Dynein, axonemal, heavy chain 6"/>
    <property type="match status" value="1"/>
</dbReference>
<dbReference type="Pfam" id="PF12774">
    <property type="entry name" value="AAA_6"/>
    <property type="match status" value="1"/>
</dbReference>
<dbReference type="GO" id="GO:0031514">
    <property type="term" value="C:motile cilium"/>
    <property type="evidence" value="ECO:0007669"/>
    <property type="project" value="UniProtKB-SubCell"/>
</dbReference>
<evidence type="ECO:0000256" key="16">
    <source>
        <dbReference type="ARBA" id="ARBA00062885"/>
    </source>
</evidence>
<dbReference type="Pfam" id="PF18198">
    <property type="entry name" value="AAA_lid_11"/>
    <property type="match status" value="1"/>
</dbReference>
<dbReference type="InterPro" id="IPR043160">
    <property type="entry name" value="Dynein_C_barrel"/>
</dbReference>
<dbReference type="FunFam" id="3.40.50.300:FF:002141">
    <property type="entry name" value="Dynein heavy chain"/>
    <property type="match status" value="1"/>
</dbReference>
<dbReference type="GO" id="GO:0051959">
    <property type="term" value="F:dynein light intermediate chain binding"/>
    <property type="evidence" value="ECO:0007669"/>
    <property type="project" value="InterPro"/>
</dbReference>
<dbReference type="GO" id="GO:0008569">
    <property type="term" value="F:minus-end-directed microtubule motor activity"/>
    <property type="evidence" value="ECO:0007669"/>
    <property type="project" value="InterPro"/>
</dbReference>
<evidence type="ECO:0000256" key="6">
    <source>
        <dbReference type="ARBA" id="ARBA00022737"/>
    </source>
</evidence>
<keyword evidence="6" id="KW-0677">Repeat</keyword>
<reference evidence="24" key="1">
    <citation type="submission" date="2025-08" db="UniProtKB">
        <authorList>
            <consortium name="RefSeq"/>
        </authorList>
    </citation>
    <scope>IDENTIFICATION</scope>
</reference>
<evidence type="ECO:0000256" key="18">
    <source>
        <dbReference type="ARBA" id="ARBA00078543"/>
    </source>
</evidence>
<dbReference type="FunFam" id="1.20.140.100:FF:000004">
    <property type="entry name" value="Dynein axonemal heavy chain 6"/>
    <property type="match status" value="1"/>
</dbReference>
<dbReference type="InterPro" id="IPR041658">
    <property type="entry name" value="AAA_lid_11"/>
</dbReference>
<evidence type="ECO:0000256" key="21">
    <source>
        <dbReference type="SAM" id="MobiDB-lite"/>
    </source>
</evidence>
<dbReference type="InterPro" id="IPR004273">
    <property type="entry name" value="Dynein_heavy_D6_P-loop"/>
</dbReference>
<keyword evidence="23" id="KW-1185">Reference proteome</keyword>
<dbReference type="Pfam" id="PF17857">
    <property type="entry name" value="AAA_lid_1"/>
    <property type="match status" value="1"/>
</dbReference>
<evidence type="ECO:0000256" key="3">
    <source>
        <dbReference type="ARBA" id="ARBA00008887"/>
    </source>
</evidence>
<dbReference type="InterPro" id="IPR042222">
    <property type="entry name" value="Dynein_2_N"/>
</dbReference>
<keyword evidence="5" id="KW-0493">Microtubule</keyword>
<feature type="domain" description="AAA+ ATPase" evidence="22">
    <location>
        <begin position="1340"/>
        <end position="1479"/>
    </location>
</feature>
<comment type="subunit">
    <text evidence="16">The dynein complex consists of at least two heavy chains and a number of intermediate and light chains.</text>
</comment>
<dbReference type="Gene3D" id="1.20.920.20">
    <property type="match status" value="1"/>
</dbReference>
<dbReference type="GO" id="GO:0005874">
    <property type="term" value="C:microtubule"/>
    <property type="evidence" value="ECO:0007669"/>
    <property type="project" value="UniProtKB-KW"/>
</dbReference>
<dbReference type="Gene3D" id="1.20.58.1120">
    <property type="match status" value="1"/>
</dbReference>
<comment type="subcellular location">
    <subcellularLocation>
        <location evidence="1">Cell projection</location>
        <location evidence="1">Cilium</location>
        <location evidence="1">Flagellum</location>
    </subcellularLocation>
    <subcellularLocation>
        <location evidence="2">Cytoplasm</location>
        <location evidence="2">Cytoskeleton</location>
        <location evidence="2">Cilium axoneme</location>
    </subcellularLocation>
</comment>
<dbReference type="FunFam" id="1.10.8.710:FF:000004">
    <property type="entry name" value="Dynein axonemal heavy chain 6"/>
    <property type="match status" value="1"/>
</dbReference>
<dbReference type="InterPro" id="IPR041466">
    <property type="entry name" value="Dynein_AAA5_ext"/>
</dbReference>
<sequence length="4052" mass="463234">MDVDTEKTEWENPLTGSPRLLRVLPSLPPLPSTVKEPSTLYQIVVKNGTHPPIMDEVSWTLASPFKEQKYSRTPSDSIANNYTPTAKQLKLPKLIKSKPKFDKVVPPAKKPKTAFAPSKGVTPEKQPSQILPLLEERALTPHEQLDIMHDIEAEEKSHYGEPSAQDLQRYYYYIENGIKSGMLAPAPEEWFEKIDQMIPKSLTTGIKLSKLKIELLAEVTHDYMFSLRKAIVDYILKDPREKKRLHIAWVPVPFPHRVIRAPIPWHNSYLVLKHFNLVSLFAINPVMLELQSIWCKQFENLRFVNLAELMEMKLPLLPEDFQSVIKNQCLKCRTELQTVWLPTCAQVFLNQKDLWYHLVPQNNVDSLEMVQKFFSSVESLMSLQLRSIIINSLKDFLSFFEIHYQGNDFGEYYNEIQYVLAPIMIIKLKVEEPKIVFDPPFRDILSLIIKCFSEIVASGTGLSRVECEVFPDMRNRNLLLRAPRIDETQVTEIVDQAVEMFKRNVVGPQKYLNYYMKYADLLNRKAQQDVTAFLKEQNGIHEFREKIDAFHTLKNEIAVLYVTVPLSMFSLDCTLLNEALCNKAEGLKQRLITHCVDENRELNRSICRRYEKISDKVSDIPSTTKDLVETIAFLQQSMDVTIYKLATEINEAAKRLSFLLEYANFQKEDIKLNSSVFHWPDNIIAIFDSAQSRLQAKRETIEAQLKVRLTDFQTRLEGMMKEIESFKKKELMSSDEMKSNVEHLNALHVSLEAAQKELDEMNTEEQLLQFETSIFPILPLMFQLKEPYDKLWTTAYNFNQKQEIWMNGSFLELNAEAIESEVGDMWRTMYKLTKVLSDQPGPRRIADSIRSKLDKFKAHLPLLQVICNPGMQERHWKQVSEVVGFPVEPTAQTSLYDMLNAGFSDHLSKLEEIGVAAAKEYSLEKALKKMKTEWADVYFEMVPYRETGVSILCSIDDIQMLLDDHIIKAQTMKGSPFIKPFEIEMLQWEEKLVSMFDILEEWLKCQSTWLYLEPIFSSEDIIAQMPNESRKFTIVDTIWHDIQAEAVKNTHCLTATSQGNMLGRLKEANVYLDEIQKGLNIYLEKKRLFFPRFFFLSNDELLEILSETKDPLRVQPHLKKCFEAISRLEFTEEGEIVGMVSVEKEVVPFTISIQPAKAKGMVEKWLLEVQNAMITSMRKVISDSLLAYPDTARRKWVIEWPGQVIICSSSIFWTSEVSDAMAKENGLKDYLRKSNEQIDEIVELVRSKLSSGARITLGALIVIDVHARDVVSELCEQNVNNTHDFLWLAQLRYYWVDNVIVRMITTEMRYGYEYLGNTPRLVITPLTDRCYRTLMGALKLNLGGAPEGPAGTGKTETSKDLAKAVGKQCVVFNCSDGLDYQAMGKFFKGLAQSGAWACFDEFNRIELEVLSVVAQQIQSIQMAIAQQQSKFIFEGTELKLDRTCTIFITMNPGYAGRQELPDNLKVLFRTVAMMVPDYALIGEIVLYSMGFVQARNLSGKIVATYKLCSEQLSSQHHYDYGMRAVKSVLTAAGNLKLKHGALDESVLLLKAINDVNLPKFLSQDVPLFEGIIADLFPGVSLPQPDYGVFMDALEANIVKRKLQCVPWFLDKIIQVYEMILVRHGLMIVGEPLGGKTMAYQVLADALTDLCQGKLFEENKVKYTIINPKSITMGQLYGCFDPVSHEWTDGVLATVFRSFANEATDDRKWIIFDGPVDAIWIENMNTVLDDNKKLCLMSGEIIQMSKAMNLLFEAADLEQASPATVSRCGMIYMEPEEMGWRPFKQSYMDYELPDHLELAHKELINDMFEWLMPPTLYFVQHKCRLFLRVSDMQLIYSFLSMYTCLMDEIRDSDKDAEGGKTLTSQQIFLWLQNLFLFCTVWAIGGITSTESRKSFDEYFRTLISGTDSKHPKPKSCKITKSNAFPERGTVFEYCFEKKGSGNWVSWMDTQDKGVQSIPSNAKVSELIIPTTETLFQQFFLNTFLSHEVPLLLVGPTGTGKSAITNGYLVRLPKDIYIPNCMNFSARTTAYQTQEIIMSQLDSEYAKLSYQKKRRKSVYGPPVGKKLIIFVDDLNMPAKEVYGAQPPIELLRQWIDHGHWYDKRDTSKIFLKDVLFVSAMAPPSAGRQPITNRFTRHTNVITITEFDDSTLSRIFGMISDWHFGRGFESSFMRMGKLMVSATMEVYKNAIVTFLPTPSKSHYVFNLRDFSRVIQGVLLVPPINMVETDKVIRLWVHEVYRVFHDRLIDDTDREMFFSIVKDSCQNNFKVNIDKVLGHLSKSGKVKDSDVRNLFFGDFANPDQKTTYDEIQDLKELTKVMEHYLDECNANSKSPMSLVMFKFAIEHISRVSRVLLQDNGHVLLVGIGGSGRQSVTKLACHMAEYDLFQIEITRNYTNNEWKEDLKKLLLRTGCNAKPHVFLFSDNQIKDESFMEDISMILNTGAVPNLYASDEKAEIIEKMQGAARHEGRKIDASPLALYNFFIDRVKVNLHVALTLSPIGDAFRNRLRMFPSLINCCTIDWFKAWPPDALEMVANKFLEETEMDESTKHECVVMCKHFHESVRLMSENYYEILRRHNYVTPTSYLELIMTFKNLLTSKRTEILTMKTRYLTGLEQLQFAASQVSIMQQELTELQPELIKTSEDTEKLMVKIEQDTVEVEAKKEVVAADEAIANEAAAASQAIKDECESDLAEAIPALESAIHALNTLKPSDITLLKTMSNPPTVVKLVMESVCVMLMIKPERKPDGSGKMFDDYWGPSLKLLGDMKFLEKLKTYNKDNIAPAIMSRIRKIYIPNPEFDPNVVKQASTACEGLCRWVRAMDQYDKVAKVVAPKKIKLLEAETELSMQMQKLDEKRAQLKEVADKLQALNDKFEAMTQKKKELEDNIDICSKKLDRAEQLIGGLGGEKDRWTKAAKGLGELYDCITGDVLLASGVVAYLGAFTVDFRQTIIKEWVELCQEKNIPCSPDFSFNTCLGDQVKIREWQIAGLPADNFSIDNAIITSKSRRWPLMIDPQGQANKWIKNMEKANKLAVIKLSDSNYVRALENCIQFGLPLLLENVGEELDPLLEPVLQKSTFKQQGVEYMRLGDNLIEYSPYFRLYITTRLRNPHYLPEISVKVCMLNFMITPQGLQDQLLGIVAAKEKPKLEEKKNELIVQGSENKRLLKEIEDKILEVLTASEGNILEDETANKVLTSSKLLAEEISAKQAIAVATEKEIDETRNGYRPVAVHSSILFFCITELANIEPMYQYSLTWFINLYLHLIPQCDFLQKCITNSPSASYIEKRIENLNLYFTSSIYRNVCRSLFEKDKLLFSFILCVELMKGAGNVDEDVWRFLLTGGVALDNPYPNPAPEWLTEKSWAEIVRASNLLNLEEFMTSVQNDPNLWKEIYDHSSPHTLPVPAQFNACTEMECMIILRCLRPDKMIPKVQEFIINNLGPAYIDPPTFDLEGSFGDSNCCAPLIFVLSPGADPMAALLKFGEDKGFTQKIQTISLGQGQGPIAEKMILKGITVGSWVVLQNCHLATSWMPKLEKICEEVIIPENTHEEFRLWLTSYPSDKFPVSILQNGVKMTNEPPKGLRANMLRSFLNDPISDFTFFNGCNKPEVWHKLLFGLCFFHALVQERRSFGHLGWNIPYGFNESDLRISMRQMLMFLNDYEHLPIAALTYLTGHCNYGGRVTDDKDRRLLMSMLSNFLNYEIATESNYQFSQSGIYYTPPESDYDDYVKYIKGFPIITSPEVFGLHENADITKDNSETQELFNGILLTLPRVTSAAGKSSGEVIQELATDILQKLPENYDMEMVIQKYPVLYTESMNTVLRQELIRFNRLTSVVRETLKSLCKAIKGLVVMSASLEEVFSSMLVGRVPSAWAAKSYPSLKPLGSYINDYLARLKFFQDWIEKGPPTTFWISGFYFTQSFLTGVSQNFARKYTIPIDQISFEFEVTPVEKQMTENPENGAYINGLFLEGARWNRNSSLIAESLPKILFDPLPVIWLKPNDIEKFTPVPSYSCPVYKTTARRGVLSTTGHSTNFVMFLQLPSDKPEKHWINCGVAIVCQLDD</sequence>
<dbReference type="Gene3D" id="1.20.140.100">
    <property type="entry name" value="Dynein heavy chain, N-terminal domain 2"/>
    <property type="match status" value="1"/>
</dbReference>
<dbReference type="Pfam" id="PF12775">
    <property type="entry name" value="AAA_7"/>
    <property type="match status" value="1"/>
</dbReference>
<dbReference type="GO" id="GO:0045505">
    <property type="term" value="F:dynein intermediate chain binding"/>
    <property type="evidence" value="ECO:0007669"/>
    <property type="project" value="InterPro"/>
</dbReference>
<dbReference type="InterPro" id="IPR024317">
    <property type="entry name" value="Dynein_heavy_chain_D4_dom"/>
</dbReference>
<dbReference type="Pfam" id="PF12777">
    <property type="entry name" value="MT"/>
    <property type="match status" value="1"/>
</dbReference>
<evidence type="ECO:0000256" key="13">
    <source>
        <dbReference type="ARBA" id="ARBA00023175"/>
    </source>
</evidence>
<keyword evidence="11 20" id="KW-0175">Coiled coil</keyword>
<dbReference type="FunFam" id="3.10.490.20:FF:000001">
    <property type="entry name" value="dynein heavy chain 7, axonemal"/>
    <property type="match status" value="1"/>
</dbReference>
<dbReference type="Pfam" id="PF18199">
    <property type="entry name" value="Dynein_C"/>
    <property type="match status" value="1"/>
</dbReference>
<dbReference type="SMART" id="SM00382">
    <property type="entry name" value="AAA"/>
    <property type="match status" value="2"/>
</dbReference>
<dbReference type="InterPro" id="IPR027417">
    <property type="entry name" value="P-loop_NTPase"/>
</dbReference>
<dbReference type="Gene3D" id="6.10.140.1060">
    <property type="match status" value="1"/>
</dbReference>
<dbReference type="FunFam" id="1.20.1270.280:FF:000001">
    <property type="entry name" value="dynein heavy chain 7, axonemal"/>
    <property type="match status" value="1"/>
</dbReference>
<dbReference type="InterPro" id="IPR024743">
    <property type="entry name" value="Dynein_HC_stalk"/>
</dbReference>
<dbReference type="Pfam" id="PF17852">
    <property type="entry name" value="Dynein_AAA_lid"/>
    <property type="match status" value="1"/>
</dbReference>
<feature type="coiled-coil region" evidence="20">
    <location>
        <begin position="2834"/>
        <end position="2896"/>
    </location>
</feature>
<dbReference type="Gene3D" id="1.10.472.130">
    <property type="match status" value="1"/>
</dbReference>
<evidence type="ECO:0000256" key="8">
    <source>
        <dbReference type="ARBA" id="ARBA00022840"/>
    </source>
</evidence>
<evidence type="ECO:0000256" key="12">
    <source>
        <dbReference type="ARBA" id="ARBA00023069"/>
    </source>
</evidence>
<dbReference type="InterPro" id="IPR041589">
    <property type="entry name" value="DNAH3_AAA_lid_1"/>
</dbReference>
<evidence type="ECO:0000313" key="24">
    <source>
        <dbReference type="RefSeq" id="XP_036360611.1"/>
    </source>
</evidence>
<keyword evidence="4" id="KW-0963">Cytoplasm</keyword>
<evidence type="ECO:0000313" key="23">
    <source>
        <dbReference type="Proteomes" id="UP000515154"/>
    </source>
</evidence>
<keyword evidence="10" id="KW-0243">Dynein</keyword>
<dbReference type="FunFam" id="1.10.472.130:FF:000005">
    <property type="entry name" value="Dynein axonemal heavy chain 7"/>
    <property type="match status" value="1"/>
</dbReference>
<dbReference type="Gene3D" id="3.20.180.20">
    <property type="entry name" value="Dynein heavy chain, N-terminal domain 2"/>
    <property type="match status" value="1"/>
</dbReference>
<dbReference type="FunFam" id="1.20.58.1120:FF:000005">
    <property type="entry name" value="Dynein, axonemal, heavy chain 12"/>
    <property type="match status" value="1"/>
</dbReference>
<dbReference type="Gene3D" id="3.10.490.20">
    <property type="match status" value="1"/>
</dbReference>
<dbReference type="Gene3D" id="1.10.8.720">
    <property type="entry name" value="Region D6 of dynein motor"/>
    <property type="match status" value="1"/>
</dbReference>
<keyword evidence="14" id="KW-0206">Cytoskeleton</keyword>
<dbReference type="FunFam" id="1.10.8.720:FF:000001">
    <property type="entry name" value="dynein heavy chain 7, axonemal"/>
    <property type="match status" value="1"/>
</dbReference>
<organism evidence="23 24">
    <name type="scientific">Octopus sinensis</name>
    <name type="common">East Asian common octopus</name>
    <dbReference type="NCBI Taxonomy" id="2607531"/>
    <lineage>
        <taxon>Eukaryota</taxon>
        <taxon>Metazoa</taxon>
        <taxon>Spiralia</taxon>
        <taxon>Lophotrochozoa</taxon>
        <taxon>Mollusca</taxon>
        <taxon>Cephalopoda</taxon>
        <taxon>Coleoidea</taxon>
        <taxon>Octopodiformes</taxon>
        <taxon>Octopoda</taxon>
        <taxon>Incirrata</taxon>
        <taxon>Octopodidae</taxon>
        <taxon>Octopus</taxon>
    </lineage>
</organism>